<comment type="caution">
    <text evidence="1">The sequence shown here is derived from an EMBL/GenBank/DDBJ whole genome shotgun (WGS) entry which is preliminary data.</text>
</comment>
<name>A0A412GI73_9BACT</name>
<dbReference type="EMBL" id="QRUU01000045">
    <property type="protein sequence ID" value="RGR94483.1"/>
    <property type="molecule type" value="Genomic_DNA"/>
</dbReference>
<dbReference type="PROSITE" id="PS51257">
    <property type="entry name" value="PROKAR_LIPOPROTEIN"/>
    <property type="match status" value="1"/>
</dbReference>
<organism evidence="1 2">
    <name type="scientific">Phocaeicola coprocola</name>
    <dbReference type="NCBI Taxonomy" id="310298"/>
    <lineage>
        <taxon>Bacteria</taxon>
        <taxon>Pseudomonadati</taxon>
        <taxon>Bacteroidota</taxon>
        <taxon>Bacteroidia</taxon>
        <taxon>Bacteroidales</taxon>
        <taxon>Bacteroidaceae</taxon>
        <taxon>Phocaeicola</taxon>
    </lineage>
</organism>
<keyword evidence="2" id="KW-1185">Reference proteome</keyword>
<evidence type="ECO:0000313" key="2">
    <source>
        <dbReference type="Proteomes" id="UP000285864"/>
    </source>
</evidence>
<dbReference type="Proteomes" id="UP000285864">
    <property type="component" value="Unassembled WGS sequence"/>
</dbReference>
<dbReference type="AlphaFoldDB" id="A0A412GI73"/>
<gene>
    <name evidence="1" type="ORF">DWY20_10250</name>
</gene>
<accession>A0A412GI73</accession>
<proteinExistence type="predicted"/>
<protein>
    <recommendedName>
        <fullName evidence="3">Lipoprotein</fullName>
    </recommendedName>
</protein>
<evidence type="ECO:0000313" key="1">
    <source>
        <dbReference type="EMBL" id="RGR94483.1"/>
    </source>
</evidence>
<reference evidence="1 2" key="1">
    <citation type="submission" date="2018-08" db="EMBL/GenBank/DDBJ databases">
        <title>A genome reference for cultivated species of the human gut microbiota.</title>
        <authorList>
            <person name="Zou Y."/>
            <person name="Xue W."/>
            <person name="Luo G."/>
        </authorList>
    </citation>
    <scope>NUCLEOTIDE SEQUENCE [LARGE SCALE GENOMIC DNA]</scope>
    <source>
        <strain evidence="1 2">AF24-2</strain>
    </source>
</reference>
<evidence type="ECO:0008006" key="3">
    <source>
        <dbReference type="Google" id="ProtNLM"/>
    </source>
</evidence>
<sequence length="243" mass="27062">MYMRVLGTTACSIVALILSSCGGSTSSSEGMLGEIPAYYEKQGLDFCAQVSEIGKASGYSQDQETVEKVVKLAMDLSEKSREEGKTLADKLIGKVVSYQETEGLPYKIVSDVTITDIELPSFTFNSFMFDELKVELKYQVVATEDISERYLFTYCFVTDTEGNNLDCASFTGKAEGNPIATGDTVTVADDIKIAMVSADVLNKFHTLKFVSEATYEEQRETINKQMEQWIKEYETKMTPEEKQ</sequence>